<evidence type="ECO:0000256" key="1">
    <source>
        <dbReference type="ARBA" id="ARBA00004123"/>
    </source>
</evidence>
<dbReference type="InterPro" id="IPR007889">
    <property type="entry name" value="HTH_Psq"/>
</dbReference>
<evidence type="ECO:0000259" key="3">
    <source>
        <dbReference type="Pfam" id="PF03184"/>
    </source>
</evidence>
<dbReference type="PANTHER" id="PTHR19303">
    <property type="entry name" value="TRANSPOSON"/>
    <property type="match status" value="1"/>
</dbReference>
<feature type="domain" description="HTH psq-type" evidence="4">
    <location>
        <begin position="16"/>
        <end position="50"/>
    </location>
</feature>
<reference evidence="5" key="1">
    <citation type="journal article" date="2023" name="bioRxiv">
        <title>Scaffold-level genome assemblies of two parasitoid biocontrol wasps reveal the parthenogenesis mechanism and an associated novel virus.</title>
        <authorList>
            <person name="Inwood S."/>
            <person name="Skelly J."/>
            <person name="Guhlin J."/>
            <person name="Harrop T."/>
            <person name="Goldson S."/>
            <person name="Dearden P."/>
        </authorList>
    </citation>
    <scope>NUCLEOTIDE SEQUENCE</scope>
    <source>
        <strain evidence="5">Irish</strain>
        <tissue evidence="5">Whole body</tissue>
    </source>
</reference>
<dbReference type="Pfam" id="PF05225">
    <property type="entry name" value="HTH_psq"/>
    <property type="match status" value="1"/>
</dbReference>
<evidence type="ECO:0008006" key="7">
    <source>
        <dbReference type="Google" id="ProtNLM"/>
    </source>
</evidence>
<accession>A0AA39KQG6</accession>
<evidence type="ECO:0000256" key="2">
    <source>
        <dbReference type="SAM" id="MobiDB-lite"/>
    </source>
</evidence>
<reference evidence="5" key="2">
    <citation type="submission" date="2023-03" db="EMBL/GenBank/DDBJ databases">
        <authorList>
            <person name="Inwood S.N."/>
            <person name="Skelly J.G."/>
            <person name="Guhlin J."/>
            <person name="Harrop T.W.R."/>
            <person name="Goldson S.G."/>
            <person name="Dearden P.K."/>
        </authorList>
    </citation>
    <scope>NUCLEOTIDE SEQUENCE</scope>
    <source>
        <strain evidence="5">Irish</strain>
        <tissue evidence="5">Whole body</tissue>
    </source>
</reference>
<dbReference type="InterPro" id="IPR004875">
    <property type="entry name" value="DDE_SF_endonuclease_dom"/>
</dbReference>
<feature type="domain" description="DDE-1" evidence="3">
    <location>
        <begin position="518"/>
        <end position="648"/>
    </location>
</feature>
<feature type="domain" description="DDE-1" evidence="3">
    <location>
        <begin position="207"/>
        <end position="337"/>
    </location>
</feature>
<dbReference type="InterPro" id="IPR050863">
    <property type="entry name" value="CenT-Element_Derived"/>
</dbReference>
<evidence type="ECO:0000259" key="4">
    <source>
        <dbReference type="Pfam" id="PF05225"/>
    </source>
</evidence>
<proteinExistence type="predicted"/>
<dbReference type="PANTHER" id="PTHR19303:SF74">
    <property type="entry name" value="POGO TRANSPOSABLE ELEMENT WITH KRAB DOMAIN"/>
    <property type="match status" value="1"/>
</dbReference>
<name>A0AA39KQG6_9HYME</name>
<dbReference type="AlphaFoldDB" id="A0AA39KQG6"/>
<gene>
    <name evidence="5" type="ORF">PV328_010437</name>
</gene>
<evidence type="ECO:0000313" key="5">
    <source>
        <dbReference type="EMBL" id="KAK0169796.1"/>
    </source>
</evidence>
<feature type="compositionally biased region" description="Basic and acidic residues" evidence="2">
    <location>
        <begin position="734"/>
        <end position="746"/>
    </location>
</feature>
<dbReference type="Proteomes" id="UP001168990">
    <property type="component" value="Unassembled WGS sequence"/>
</dbReference>
<dbReference type="InterPro" id="IPR009057">
    <property type="entry name" value="Homeodomain-like_sf"/>
</dbReference>
<feature type="compositionally biased region" description="Low complexity" evidence="2">
    <location>
        <begin position="753"/>
        <end position="762"/>
    </location>
</feature>
<comment type="caution">
    <text evidence="5">The sequence shown here is derived from an EMBL/GenBank/DDBJ whole genome shotgun (WGS) entry which is preliminary data.</text>
</comment>
<dbReference type="SUPFAM" id="SSF46689">
    <property type="entry name" value="Homeodomain-like"/>
    <property type="match status" value="1"/>
</dbReference>
<sequence length="838" mass="94097">MVGKYVRKTNRQQWDPQAMENAIKAVQNGEMGWLKASKTFKVPSTTLRRRGCNANKRVRNNCTGLGRFITTFTPEQEKSIIDRLEQMEQHLFGITCKELRSLIYEWAEMNKIPHRFNKNEKRAGLDWIKGFRSRNPEIILQKPENTSIAIFFQTYQEIIDKYKLGPERIYNVDESGLSTVENLPRISASSVGKQVDTTASAEQGIHVTVICCTNPLGSYIPPAFIFPRKNWKMELLEGAPTGSVGFPQESGLMTGEIFQQWIKHFKKYTNSSKDSPVLLIMDGYVSHKNWGVLDYAKQHGIILLCSPAHCSHPIQPLDESFFSPLKTFLNQEVTKKIRGNDGRAISQLQVAGIFRPAYEKAATLENAASGFKNTGLWPLDPNIFPDYSYASSSVTDQIISPTNGIVDVHPSDDVTNVSDMFLAGFDWVRGYQSSNPEITLQKPENTSIARAMAFNKPNISTFFKTYQEIIDKYKLGPERIYNVDESELSTVQNPPKIFAPTGKKQTGTIAVAEKGIHVTVVCCTNPLGSYIPPAFIFPRKNWKMELLEGAPTGSVGFPQESGLMTGEIFQQWIKHFKKYSNSSKDSPVLLILDGHVSYKSRDVLDYAKQHGIILHCSPTHCSHHIQPLNVSFFSPLKTFLNQEITKKIRVNDGRAISQLQVAGIFRPAYEKAATLENATNGFKNTGLWPLDPNIFPDYLYAPSSVTDQNILSTNPIVDVGSSEDIANISDIDEERPTNSHSKEENQKIGPLITTSPSPSTSSKTLVKRKKIPAILTTNSFILDLKEKENAKQEEERRISAKKVKKKVCINNDDGYEENPANENSNLEDDNDAFGFFLL</sequence>
<dbReference type="GO" id="GO:0003677">
    <property type="term" value="F:DNA binding"/>
    <property type="evidence" value="ECO:0007669"/>
    <property type="project" value="InterPro"/>
</dbReference>
<comment type="subcellular location">
    <subcellularLocation>
        <location evidence="1">Nucleus</location>
    </subcellularLocation>
</comment>
<dbReference type="EMBL" id="JAQQBS010000004">
    <property type="protein sequence ID" value="KAK0169796.1"/>
    <property type="molecule type" value="Genomic_DNA"/>
</dbReference>
<dbReference type="Gene3D" id="1.10.10.60">
    <property type="entry name" value="Homeodomain-like"/>
    <property type="match status" value="1"/>
</dbReference>
<feature type="region of interest" description="Disordered" evidence="2">
    <location>
        <begin position="729"/>
        <end position="765"/>
    </location>
</feature>
<evidence type="ECO:0000313" key="6">
    <source>
        <dbReference type="Proteomes" id="UP001168990"/>
    </source>
</evidence>
<keyword evidence="6" id="KW-1185">Reference proteome</keyword>
<protein>
    <recommendedName>
        <fullName evidence="7">HTH CENPB-type domain-containing protein</fullName>
    </recommendedName>
</protein>
<organism evidence="5 6">
    <name type="scientific">Microctonus aethiopoides</name>
    <dbReference type="NCBI Taxonomy" id="144406"/>
    <lineage>
        <taxon>Eukaryota</taxon>
        <taxon>Metazoa</taxon>
        <taxon>Ecdysozoa</taxon>
        <taxon>Arthropoda</taxon>
        <taxon>Hexapoda</taxon>
        <taxon>Insecta</taxon>
        <taxon>Pterygota</taxon>
        <taxon>Neoptera</taxon>
        <taxon>Endopterygota</taxon>
        <taxon>Hymenoptera</taxon>
        <taxon>Apocrita</taxon>
        <taxon>Ichneumonoidea</taxon>
        <taxon>Braconidae</taxon>
        <taxon>Euphorinae</taxon>
        <taxon>Microctonus</taxon>
    </lineage>
</organism>
<dbReference type="GO" id="GO:0005634">
    <property type="term" value="C:nucleus"/>
    <property type="evidence" value="ECO:0007669"/>
    <property type="project" value="UniProtKB-SubCell"/>
</dbReference>
<dbReference type="Pfam" id="PF03184">
    <property type="entry name" value="DDE_1"/>
    <property type="match status" value="2"/>
</dbReference>